<evidence type="ECO:0000313" key="1">
    <source>
        <dbReference type="EMBL" id="MBB6326922.1"/>
    </source>
</evidence>
<comment type="caution">
    <text evidence="1">The sequence shown here is derived from an EMBL/GenBank/DDBJ whole genome shotgun (WGS) entry which is preliminary data.</text>
</comment>
<proteinExistence type="predicted"/>
<accession>A0A841MFJ8</accession>
<evidence type="ECO:0000313" key="2">
    <source>
        <dbReference type="Proteomes" id="UP000588604"/>
    </source>
</evidence>
<sequence length="30" mass="3453">MKYYIKKKYDSLSANYILESLSAVKTNPAI</sequence>
<name>A0A841MFJ8_9BACT</name>
<keyword evidence="2" id="KW-1185">Reference proteome</keyword>
<reference evidence="1 2" key="1">
    <citation type="submission" date="2020-08" db="EMBL/GenBank/DDBJ databases">
        <title>Genomic Encyclopedia of Type Strains, Phase IV (KMG-IV): sequencing the most valuable type-strain genomes for metagenomic binning, comparative biology and taxonomic classification.</title>
        <authorList>
            <person name="Goeker M."/>
        </authorList>
    </citation>
    <scope>NUCLEOTIDE SEQUENCE [LARGE SCALE GENOMIC DNA]</scope>
    <source>
        <strain evidence="1 2">DSM 102044</strain>
    </source>
</reference>
<gene>
    <name evidence="1" type="ORF">FHS59_002550</name>
</gene>
<dbReference type="Proteomes" id="UP000588604">
    <property type="component" value="Unassembled WGS sequence"/>
</dbReference>
<organism evidence="1 2">
    <name type="scientific">Algoriphagus iocasae</name>
    <dbReference type="NCBI Taxonomy" id="1836499"/>
    <lineage>
        <taxon>Bacteria</taxon>
        <taxon>Pseudomonadati</taxon>
        <taxon>Bacteroidota</taxon>
        <taxon>Cytophagia</taxon>
        <taxon>Cytophagales</taxon>
        <taxon>Cyclobacteriaceae</taxon>
        <taxon>Algoriphagus</taxon>
    </lineage>
</organism>
<dbReference type="EMBL" id="JACIJO010000002">
    <property type="protein sequence ID" value="MBB6326922.1"/>
    <property type="molecule type" value="Genomic_DNA"/>
</dbReference>
<dbReference type="AlphaFoldDB" id="A0A841MFJ8"/>
<protein>
    <submittedName>
        <fullName evidence="1">Uncharacterized protein</fullName>
    </submittedName>
</protein>